<dbReference type="PIRSF" id="PIRSF028744">
    <property type="entry name" value="Addict_mod_HI1419"/>
    <property type="match status" value="1"/>
</dbReference>
<accession>A0A3S4EM33</accession>
<dbReference type="PANTHER" id="PTHR41791:SF1">
    <property type="entry name" value="SSL7039 PROTEIN"/>
    <property type="match status" value="1"/>
</dbReference>
<dbReference type="InterPro" id="IPR014056">
    <property type="entry name" value="TypeIITA-like_toxin_pred"/>
</dbReference>
<sequence length="99" mass="11348">MIEVRQTTVFAKWHRELGDRRASQTIARRLVRVQAGLMGDVKFFDGIGEFRIDYGPGYRVYFVQRGRVLIVLLCGGDKSSQDRDIARARQMAKEIDNGD</sequence>
<reference evidence="1 2" key="1">
    <citation type="submission" date="2018-12" db="EMBL/GenBank/DDBJ databases">
        <authorList>
            <person name="Criscuolo A."/>
        </authorList>
    </citation>
    <scope>NUCLEOTIDE SEQUENCE [LARGE SCALE GENOMIC DNA]</scope>
    <source>
        <strain evidence="1">ACIP1116281</strain>
    </source>
</reference>
<dbReference type="EMBL" id="UZWD01000028">
    <property type="protein sequence ID" value="VDS05132.1"/>
    <property type="molecule type" value="Genomic_DNA"/>
</dbReference>
<dbReference type="PANTHER" id="PTHR41791">
    <property type="entry name" value="SSL7039 PROTEIN"/>
    <property type="match status" value="1"/>
</dbReference>
<dbReference type="OrthoDB" id="5296237at2"/>
<protein>
    <recommendedName>
        <fullName evidence="3">Addiction module killer protein</fullName>
    </recommendedName>
</protein>
<dbReference type="AlphaFoldDB" id="A0A3S4EM33"/>
<gene>
    <name evidence="1" type="ORF">DEVEQU_02273</name>
</gene>
<dbReference type="Proteomes" id="UP000268844">
    <property type="component" value="Unassembled WGS sequence"/>
</dbReference>
<name>A0A3S4EM33_9HYPH</name>
<dbReference type="NCBIfam" id="TIGR02683">
    <property type="entry name" value="upstrm_HI1419"/>
    <property type="match status" value="1"/>
</dbReference>
<dbReference type="RefSeq" id="WP_126150678.1">
    <property type="nucleotide sequence ID" value="NZ_JBHTMH010000001.1"/>
</dbReference>
<keyword evidence="2" id="KW-1185">Reference proteome</keyword>
<proteinExistence type="predicted"/>
<evidence type="ECO:0008006" key="3">
    <source>
        <dbReference type="Google" id="ProtNLM"/>
    </source>
</evidence>
<organism evidence="1 2">
    <name type="scientific">Devosia equisanguinis</name>
    <dbReference type="NCBI Taxonomy" id="2490941"/>
    <lineage>
        <taxon>Bacteria</taxon>
        <taxon>Pseudomonadati</taxon>
        <taxon>Pseudomonadota</taxon>
        <taxon>Alphaproteobacteria</taxon>
        <taxon>Hyphomicrobiales</taxon>
        <taxon>Devosiaceae</taxon>
        <taxon>Devosia</taxon>
    </lineage>
</organism>
<evidence type="ECO:0000313" key="1">
    <source>
        <dbReference type="EMBL" id="VDS05132.1"/>
    </source>
</evidence>
<evidence type="ECO:0000313" key="2">
    <source>
        <dbReference type="Proteomes" id="UP000268844"/>
    </source>
</evidence>